<evidence type="ECO:0000313" key="2">
    <source>
        <dbReference type="EMBL" id="MBC5778649.1"/>
    </source>
</evidence>
<reference evidence="2 3" key="1">
    <citation type="submission" date="2020-08" db="EMBL/GenBank/DDBJ databases">
        <title>Genome public.</title>
        <authorList>
            <person name="Liu C."/>
            <person name="Sun Q."/>
        </authorList>
    </citation>
    <scope>NUCLEOTIDE SEQUENCE [LARGE SCALE GENOMIC DNA]</scope>
    <source>
        <strain evidence="2 3">M29</strain>
    </source>
</reference>
<keyword evidence="3" id="KW-1185">Reference proteome</keyword>
<name>A0ABR7IF50_9FIRM</name>
<evidence type="ECO:0000313" key="3">
    <source>
        <dbReference type="Proteomes" id="UP000649826"/>
    </source>
</evidence>
<dbReference type="SUPFAM" id="SSF52540">
    <property type="entry name" value="P-loop containing nucleoside triphosphate hydrolases"/>
    <property type="match status" value="1"/>
</dbReference>
<protein>
    <submittedName>
        <fullName evidence="2">AAA family ATPase</fullName>
    </submittedName>
</protein>
<dbReference type="RefSeq" id="WP_186994196.1">
    <property type="nucleotide sequence ID" value="NZ_JACOQG010000003.1"/>
</dbReference>
<dbReference type="Pfam" id="PF13175">
    <property type="entry name" value="AAA_15"/>
    <property type="match status" value="1"/>
</dbReference>
<sequence length="468" mass="54519">MRIYMGVENFAKIEYAEICINQYTLLVGPNNSGKTFLMQLAEGINEKMETIIHENDLQFLKEEQDSNCNIYTLTQDSLDTLTERINLRLDRIKESIIIDTLGQNIPVDRIYLRIEVDPDEKYQIIQYFEGMEVGTKHPDNDFLKNIFKVPKDRHVIILKKMQEKEKIIWALIGNKSSSNYYIEEALLHLLTCKSLFMPASRTGLMLLYREFFAHKTDDSISVQFIDGVAEEQQPRILGLTKPVYKFLRFLQTVTPPDLNSSKLVEYLKNDLHFYENNIIEGHISINEQGNMVYSVKDSKINVPMYLASSMINEIAPLYLAITSSRDRFRRLIIDEIESSLHPEKQMELVRFLNRLYNLKFEFIISTHSDTFVSKLNNLCLMAEYTKRTGDKAALKKLHLEESDLVCADNLCVYEFVNKENGKSVVREVPFNDKLGYQFDLFTDSALKLYNEATQIQEIINNEHERCTE</sequence>
<comment type="caution">
    <text evidence="2">The sequence shown here is derived from an EMBL/GenBank/DDBJ whole genome shotgun (WGS) entry which is preliminary data.</text>
</comment>
<gene>
    <name evidence="2" type="ORF">H8Z82_03045</name>
</gene>
<dbReference type="InterPro" id="IPR051396">
    <property type="entry name" value="Bact_Antivir_Def_Nuclease"/>
</dbReference>
<dbReference type="PANTHER" id="PTHR43581">
    <property type="entry name" value="ATP/GTP PHOSPHATASE"/>
    <property type="match status" value="1"/>
</dbReference>
<dbReference type="Proteomes" id="UP000649826">
    <property type="component" value="Unassembled WGS sequence"/>
</dbReference>
<dbReference type="EMBL" id="JACOQG010000003">
    <property type="protein sequence ID" value="MBC5778649.1"/>
    <property type="molecule type" value="Genomic_DNA"/>
</dbReference>
<feature type="domain" description="Endonuclease GajA/Old nuclease/RecF-like AAA" evidence="1">
    <location>
        <begin position="7"/>
        <end position="372"/>
    </location>
</feature>
<dbReference type="InterPro" id="IPR027417">
    <property type="entry name" value="P-loop_NTPase"/>
</dbReference>
<proteinExistence type="predicted"/>
<dbReference type="PANTHER" id="PTHR43581:SF4">
    <property type="entry name" value="ATP_GTP PHOSPHATASE"/>
    <property type="match status" value="1"/>
</dbReference>
<evidence type="ECO:0000259" key="1">
    <source>
        <dbReference type="Pfam" id="PF13175"/>
    </source>
</evidence>
<dbReference type="Gene3D" id="3.40.50.300">
    <property type="entry name" value="P-loop containing nucleotide triphosphate hydrolases"/>
    <property type="match status" value="1"/>
</dbReference>
<accession>A0ABR7IF50</accession>
<organism evidence="2 3">
    <name type="scientific">Blautia difficilis</name>
    <dbReference type="NCBI Taxonomy" id="2763027"/>
    <lineage>
        <taxon>Bacteria</taxon>
        <taxon>Bacillati</taxon>
        <taxon>Bacillota</taxon>
        <taxon>Clostridia</taxon>
        <taxon>Lachnospirales</taxon>
        <taxon>Lachnospiraceae</taxon>
        <taxon>Blautia</taxon>
    </lineage>
</organism>
<dbReference type="InterPro" id="IPR041685">
    <property type="entry name" value="AAA_GajA/Old/RecF-like"/>
</dbReference>